<name>A0ABD5GL05_9LACT</name>
<evidence type="ECO:0000313" key="2">
    <source>
        <dbReference type="EMBL" id="MDV2617549.1"/>
    </source>
</evidence>
<evidence type="ECO:0000256" key="1">
    <source>
        <dbReference type="SAM" id="MobiDB-lite"/>
    </source>
</evidence>
<protein>
    <submittedName>
        <fullName evidence="2">Uncharacterized protein</fullName>
    </submittedName>
</protein>
<accession>A0ABD5GL05</accession>
<dbReference type="EMBL" id="JAWHVN010000003">
    <property type="protein sequence ID" value="MDV2617549.1"/>
    <property type="molecule type" value="Genomic_DNA"/>
</dbReference>
<comment type="caution">
    <text evidence="2">The sequence shown here is derived from an EMBL/GenBank/DDBJ whole genome shotgun (WGS) entry which is preliminary data.</text>
</comment>
<feature type="region of interest" description="Disordered" evidence="1">
    <location>
        <begin position="63"/>
        <end position="86"/>
    </location>
</feature>
<dbReference type="RefSeq" id="WP_317070251.1">
    <property type="nucleotide sequence ID" value="NZ_JAWHVN010000003.1"/>
</dbReference>
<proteinExistence type="predicted"/>
<organism evidence="2 3">
    <name type="scientific">Lactococcus lactis</name>
    <dbReference type="NCBI Taxonomy" id="1358"/>
    <lineage>
        <taxon>Bacteria</taxon>
        <taxon>Bacillati</taxon>
        <taxon>Bacillota</taxon>
        <taxon>Bacilli</taxon>
        <taxon>Lactobacillales</taxon>
        <taxon>Streptococcaceae</taxon>
        <taxon>Lactococcus</taxon>
    </lineage>
</organism>
<evidence type="ECO:0000313" key="3">
    <source>
        <dbReference type="Proteomes" id="UP001186159"/>
    </source>
</evidence>
<gene>
    <name evidence="2" type="ORF">RZO27_00085</name>
</gene>
<reference evidence="2 3" key="1">
    <citation type="submission" date="2023-10" db="EMBL/GenBank/DDBJ databases">
        <title>Production of high quality cheese from raw caw milk (raw cheese).</title>
        <authorList>
            <person name="Samouris G."/>
        </authorList>
    </citation>
    <scope>NUCLEOTIDE SEQUENCE [LARGE SCALE GENOMIC DNA]</scope>
    <source>
        <strain evidence="2 3">MRS-5</strain>
    </source>
</reference>
<sequence length="86" mass="9471">MSKVEHEVGILRAENFKLRNTLEMNRKDCDRYRSALVEIINLSSLSPMINDIARKALDGPETRGCPAGPIGVNGLTKEELEGSGDE</sequence>
<dbReference type="Proteomes" id="UP001186159">
    <property type="component" value="Unassembled WGS sequence"/>
</dbReference>
<dbReference type="AlphaFoldDB" id="A0ABD5GL05"/>